<sequence>MWNDIFAVQGQPCDQARIEEIQARIGFELPSKYQEVIRAYGGGVLNSDIDRLRDDHELGCRLYMLFGNGTPEGALTGFDLDGYAMDLMELWEMPQWGFLVGLDEGEIHTPILLNLTNPNYPMGALVCVDLECDEEVLIARSFDELWKKVEANVAEKSKE</sequence>
<reference evidence="2 3" key="1">
    <citation type="submission" date="2023-07" db="EMBL/GenBank/DDBJ databases">
        <title>Sequencing the genomes of 1000 actinobacteria strains.</title>
        <authorList>
            <person name="Klenk H.-P."/>
        </authorList>
    </citation>
    <scope>NUCLEOTIDE SEQUENCE [LARGE SCALE GENOMIC DNA]</scope>
    <source>
        <strain evidence="2 3">DSM 44508</strain>
    </source>
</reference>
<evidence type="ECO:0000259" key="1">
    <source>
        <dbReference type="Pfam" id="PF09346"/>
    </source>
</evidence>
<organism evidence="2 3">
    <name type="scientific">Corynebacterium felinum</name>
    <dbReference type="NCBI Taxonomy" id="131318"/>
    <lineage>
        <taxon>Bacteria</taxon>
        <taxon>Bacillati</taxon>
        <taxon>Actinomycetota</taxon>
        <taxon>Actinomycetes</taxon>
        <taxon>Mycobacteriales</taxon>
        <taxon>Corynebacteriaceae</taxon>
        <taxon>Corynebacterium</taxon>
    </lineage>
</organism>
<dbReference type="RefSeq" id="WP_277105452.1">
    <property type="nucleotide sequence ID" value="NZ_BAAAJS010000078.1"/>
</dbReference>
<dbReference type="Proteomes" id="UP001183619">
    <property type="component" value="Unassembled WGS sequence"/>
</dbReference>
<accession>A0ABU2B9U7</accession>
<gene>
    <name evidence="2" type="ORF">J2S37_001934</name>
</gene>
<evidence type="ECO:0000313" key="2">
    <source>
        <dbReference type="EMBL" id="MDR7355396.1"/>
    </source>
</evidence>
<feature type="domain" description="Knr4/Smi1-like" evidence="1">
    <location>
        <begin position="12"/>
        <end position="145"/>
    </location>
</feature>
<evidence type="ECO:0000313" key="3">
    <source>
        <dbReference type="Proteomes" id="UP001183619"/>
    </source>
</evidence>
<comment type="caution">
    <text evidence="2">The sequence shown here is derived from an EMBL/GenBank/DDBJ whole genome shotgun (WGS) entry which is preliminary data.</text>
</comment>
<dbReference type="InterPro" id="IPR018958">
    <property type="entry name" value="Knr4/Smi1-like_dom"/>
</dbReference>
<protein>
    <recommendedName>
        <fullName evidence="1">Knr4/Smi1-like domain-containing protein</fullName>
    </recommendedName>
</protein>
<keyword evidence="3" id="KW-1185">Reference proteome</keyword>
<dbReference type="SUPFAM" id="SSF160631">
    <property type="entry name" value="SMI1/KNR4-like"/>
    <property type="match status" value="1"/>
</dbReference>
<dbReference type="Gene3D" id="3.40.1580.10">
    <property type="entry name" value="SMI1/KNR4-like"/>
    <property type="match status" value="1"/>
</dbReference>
<name>A0ABU2B9U7_9CORY</name>
<dbReference type="Pfam" id="PF09346">
    <property type="entry name" value="SMI1_KNR4"/>
    <property type="match status" value="1"/>
</dbReference>
<dbReference type="InterPro" id="IPR037883">
    <property type="entry name" value="Knr4/Smi1-like_sf"/>
</dbReference>
<dbReference type="EMBL" id="JAVDYF010000001">
    <property type="protein sequence ID" value="MDR7355396.1"/>
    <property type="molecule type" value="Genomic_DNA"/>
</dbReference>
<proteinExistence type="predicted"/>